<dbReference type="EMBL" id="AKCR02000304">
    <property type="protein sequence ID" value="PKK17527.1"/>
    <property type="molecule type" value="Genomic_DNA"/>
</dbReference>
<dbReference type="AlphaFoldDB" id="A0A2I0LJC9"/>
<dbReference type="InterPro" id="IPR017889">
    <property type="entry name" value="Avidin-like_CS"/>
</dbReference>
<dbReference type="PRINTS" id="PR00709">
    <property type="entry name" value="AVIDIN"/>
</dbReference>
<name>A0A2I0LJC9_COLLI</name>
<evidence type="ECO:0000313" key="11">
    <source>
        <dbReference type="EMBL" id="PKK17527.1"/>
    </source>
</evidence>
<dbReference type="InterPro" id="IPR036896">
    <property type="entry name" value="Avidin-like_sf"/>
</dbReference>
<dbReference type="PANTHER" id="PTHR34399">
    <property type="entry name" value="AVIDIN-RELATED"/>
    <property type="match status" value="1"/>
</dbReference>
<evidence type="ECO:0000256" key="5">
    <source>
        <dbReference type="ARBA" id="ARBA00022729"/>
    </source>
</evidence>
<evidence type="ECO:0000256" key="3">
    <source>
        <dbReference type="ARBA" id="ARBA00011881"/>
    </source>
</evidence>
<evidence type="ECO:0000256" key="7">
    <source>
        <dbReference type="ARBA" id="ARBA00023180"/>
    </source>
</evidence>
<proteinExistence type="inferred from homology"/>
<comment type="similarity">
    <text evidence="2 10">Belongs to the avidin/streptavidin family.</text>
</comment>
<evidence type="ECO:0000256" key="9">
    <source>
        <dbReference type="PIRSR" id="PIRSR605468-51"/>
    </source>
</evidence>
<protein>
    <recommendedName>
        <fullName evidence="10">Avidin</fullName>
    </recommendedName>
</protein>
<keyword evidence="6 9" id="KW-1015">Disulfide bond</keyword>
<keyword evidence="12" id="KW-1185">Reference proteome</keyword>
<evidence type="ECO:0000256" key="10">
    <source>
        <dbReference type="RuleBase" id="RU369114"/>
    </source>
</evidence>
<reference evidence="11 12" key="1">
    <citation type="journal article" date="2013" name="Science">
        <title>Genomic diversity and evolution of the head crest in the rock pigeon.</title>
        <authorList>
            <person name="Shapiro M.D."/>
            <person name="Kronenberg Z."/>
            <person name="Li C."/>
            <person name="Domyan E.T."/>
            <person name="Pan H."/>
            <person name="Campbell M."/>
            <person name="Tan H."/>
            <person name="Huff C.D."/>
            <person name="Hu H."/>
            <person name="Vickrey A.I."/>
            <person name="Nielsen S.C."/>
            <person name="Stringham S.A."/>
            <person name="Hu H."/>
            <person name="Willerslev E."/>
            <person name="Gilbert M.T."/>
            <person name="Yandell M."/>
            <person name="Zhang G."/>
            <person name="Wang J."/>
        </authorList>
    </citation>
    <scope>NUCLEOTIDE SEQUENCE [LARGE SCALE GENOMIC DNA]</scope>
    <source>
        <tissue evidence="11">Blood</tissue>
    </source>
</reference>
<evidence type="ECO:0000256" key="2">
    <source>
        <dbReference type="ARBA" id="ARBA00006297"/>
    </source>
</evidence>
<dbReference type="PANTHER" id="PTHR34399:SF3">
    <property type="entry name" value="AVID PROTEIN-RELATED"/>
    <property type="match status" value="1"/>
</dbReference>
<comment type="function">
    <text evidence="10">Forms a strong non-covalent specific complex with biotin.</text>
</comment>
<evidence type="ECO:0000256" key="1">
    <source>
        <dbReference type="ARBA" id="ARBA00004613"/>
    </source>
</evidence>
<dbReference type="Gene3D" id="2.40.128.30">
    <property type="entry name" value="Avidin-like"/>
    <property type="match status" value="1"/>
</dbReference>
<evidence type="ECO:0000256" key="6">
    <source>
        <dbReference type="ARBA" id="ARBA00023157"/>
    </source>
</evidence>
<keyword evidence="5 10" id="KW-0732">Signal</keyword>
<dbReference type="GO" id="GO:0009374">
    <property type="term" value="F:biotin binding"/>
    <property type="evidence" value="ECO:0007669"/>
    <property type="project" value="UniProtKB-UniRule"/>
</dbReference>
<dbReference type="PROSITE" id="PS51326">
    <property type="entry name" value="AVIDIN_2"/>
    <property type="match status" value="1"/>
</dbReference>
<sequence length="203" mass="22150">MASDCPISLSDHDKNNVGLPCDHQCVLTGEWVNDLGSNMTIGPVNTEGKFDGSYLTAVKKAPGKIHISPLAGYQHATNIWRQPTFGFTVNWNFTGASPSPASLQYPQSSLILPVMFPNDPPINSITVFTGQCFVDDGGKETLKTMWLLRSAADNIKDDWKATMVGTNTFTRRYLQEQGGIVGDSKARRSTCDAQCVSCHPTCF</sequence>
<dbReference type="SUPFAM" id="SSF50876">
    <property type="entry name" value="Avidin/streptavidin"/>
    <property type="match status" value="1"/>
</dbReference>
<dbReference type="Pfam" id="PF01382">
    <property type="entry name" value="Avidin"/>
    <property type="match status" value="1"/>
</dbReference>
<comment type="subunit">
    <text evidence="3 10">Homotetramer.</text>
</comment>
<dbReference type="PROSITE" id="PS00577">
    <property type="entry name" value="AVIDIN_1"/>
    <property type="match status" value="1"/>
</dbReference>
<dbReference type="InterPro" id="IPR051764">
    <property type="entry name" value="Avidin/Streptavidin-rel"/>
</dbReference>
<comment type="caution">
    <text evidence="11">The sequence shown here is derived from an EMBL/GenBank/DDBJ whole genome shotgun (WGS) entry which is preliminary data.</text>
</comment>
<feature type="disulfide bond" evidence="9">
    <location>
        <begin position="25"/>
        <end position="132"/>
    </location>
</feature>
<gene>
    <name evidence="11" type="ORF">A306_00015103</name>
</gene>
<dbReference type="InterPro" id="IPR005469">
    <property type="entry name" value="Avidin"/>
</dbReference>
<evidence type="ECO:0000313" key="12">
    <source>
        <dbReference type="Proteomes" id="UP000053872"/>
    </source>
</evidence>
<accession>A0A2I0LJC9</accession>
<evidence type="ECO:0000256" key="8">
    <source>
        <dbReference type="ARBA" id="ARBA00023267"/>
    </source>
</evidence>
<keyword evidence="4 10" id="KW-0964">Secreted</keyword>
<dbReference type="Proteomes" id="UP000053872">
    <property type="component" value="Unassembled WGS sequence"/>
</dbReference>
<dbReference type="InParanoid" id="A0A2I0LJC9"/>
<dbReference type="GO" id="GO:0005576">
    <property type="term" value="C:extracellular region"/>
    <property type="evidence" value="ECO:0007669"/>
    <property type="project" value="UniProtKB-SubCell"/>
</dbReference>
<keyword evidence="8 10" id="KW-0092">Biotin</keyword>
<keyword evidence="7 10" id="KW-0325">Glycoprotein</keyword>
<organism evidence="11 12">
    <name type="scientific">Columba livia</name>
    <name type="common">Rock dove</name>
    <dbReference type="NCBI Taxonomy" id="8932"/>
    <lineage>
        <taxon>Eukaryota</taxon>
        <taxon>Metazoa</taxon>
        <taxon>Chordata</taxon>
        <taxon>Craniata</taxon>
        <taxon>Vertebrata</taxon>
        <taxon>Euteleostomi</taxon>
        <taxon>Archelosauria</taxon>
        <taxon>Archosauria</taxon>
        <taxon>Dinosauria</taxon>
        <taxon>Saurischia</taxon>
        <taxon>Theropoda</taxon>
        <taxon>Coelurosauria</taxon>
        <taxon>Aves</taxon>
        <taxon>Neognathae</taxon>
        <taxon>Neoaves</taxon>
        <taxon>Columbimorphae</taxon>
        <taxon>Columbiformes</taxon>
        <taxon>Columbidae</taxon>
        <taxon>Columba</taxon>
    </lineage>
</organism>
<comment type="subcellular location">
    <subcellularLocation>
        <location evidence="1 10">Secreted</location>
    </subcellularLocation>
</comment>
<evidence type="ECO:0000256" key="4">
    <source>
        <dbReference type="ARBA" id="ARBA00022525"/>
    </source>
</evidence>
<dbReference type="InterPro" id="IPR005468">
    <property type="entry name" value="Avidin/str"/>
</dbReference>